<protein>
    <recommendedName>
        <fullName evidence="1">OmpA-like domain-containing protein</fullName>
    </recommendedName>
</protein>
<organism evidence="2 3">
    <name type="scientific">Effrenium voratum</name>
    <dbReference type="NCBI Taxonomy" id="2562239"/>
    <lineage>
        <taxon>Eukaryota</taxon>
        <taxon>Sar</taxon>
        <taxon>Alveolata</taxon>
        <taxon>Dinophyceae</taxon>
        <taxon>Suessiales</taxon>
        <taxon>Symbiodiniaceae</taxon>
        <taxon>Effrenium</taxon>
    </lineage>
</organism>
<evidence type="ECO:0000259" key="1">
    <source>
        <dbReference type="Pfam" id="PF00691"/>
    </source>
</evidence>
<dbReference type="Gene3D" id="3.30.1330.60">
    <property type="entry name" value="OmpA-like domain"/>
    <property type="match status" value="1"/>
</dbReference>
<reference evidence="2" key="1">
    <citation type="submission" date="2023-08" db="EMBL/GenBank/DDBJ databases">
        <authorList>
            <person name="Chen Y."/>
            <person name="Shah S."/>
            <person name="Dougan E. K."/>
            <person name="Thang M."/>
            <person name="Chan C."/>
        </authorList>
    </citation>
    <scope>NUCLEOTIDE SEQUENCE</scope>
</reference>
<name>A0AA36MSM2_9DINO</name>
<sequence length="263" mass="29076">MPCCAALLPSCWRLRRRGPQPICTCASCNAALDFLLSPAGLECLSTACDPKLMVRLGFCSRRTQQGVFQELAGSFDWQQLAYAQAVQELCRKGNHIYFGYGGGTTPCRESLPFLRQAARLSQKFHAKIHIDAHAGVRAPGRFVAKNVSQARAKAVLKDLAFQGVPASRITFTAWGKEISGTWPEDDECVARAELFFHRHGAELPTRPTYYQSARSHATVHHGIDEIGFVDDFRFNFQHSDPDSLMLYLPAATGFQLVSVLNAA</sequence>
<evidence type="ECO:0000313" key="3">
    <source>
        <dbReference type="Proteomes" id="UP001178507"/>
    </source>
</evidence>
<feature type="domain" description="OmpA-like" evidence="1">
    <location>
        <begin position="119"/>
        <end position="183"/>
    </location>
</feature>
<dbReference type="Proteomes" id="UP001178507">
    <property type="component" value="Unassembled WGS sequence"/>
</dbReference>
<gene>
    <name evidence="2" type="ORF">EVOR1521_LOCUS11160</name>
</gene>
<accession>A0AA36MSM2</accession>
<dbReference type="InterPro" id="IPR036737">
    <property type="entry name" value="OmpA-like_sf"/>
</dbReference>
<keyword evidence="3" id="KW-1185">Reference proteome</keyword>
<dbReference type="AlphaFoldDB" id="A0AA36MSM2"/>
<comment type="caution">
    <text evidence="2">The sequence shown here is derived from an EMBL/GenBank/DDBJ whole genome shotgun (WGS) entry which is preliminary data.</text>
</comment>
<dbReference type="Pfam" id="PF00691">
    <property type="entry name" value="OmpA"/>
    <property type="match status" value="1"/>
</dbReference>
<dbReference type="EMBL" id="CAUJNA010001103">
    <property type="protein sequence ID" value="CAJ1384255.1"/>
    <property type="molecule type" value="Genomic_DNA"/>
</dbReference>
<dbReference type="SUPFAM" id="SSF103088">
    <property type="entry name" value="OmpA-like"/>
    <property type="match status" value="1"/>
</dbReference>
<evidence type="ECO:0000313" key="2">
    <source>
        <dbReference type="EMBL" id="CAJ1384255.1"/>
    </source>
</evidence>
<proteinExistence type="predicted"/>
<dbReference type="InterPro" id="IPR006665">
    <property type="entry name" value="OmpA-like"/>
</dbReference>